<dbReference type="Gene3D" id="1.10.3480.10">
    <property type="entry name" value="TorD-like"/>
    <property type="match status" value="1"/>
</dbReference>
<dbReference type="KEGG" id="saes:HBH39_14215"/>
<proteinExistence type="predicted"/>
<evidence type="ECO:0008006" key="4">
    <source>
        <dbReference type="Google" id="ProtNLM"/>
    </source>
</evidence>
<gene>
    <name evidence="2" type="ORF">HBH39_14215</name>
</gene>
<dbReference type="SUPFAM" id="SSF89155">
    <property type="entry name" value="TorD-like"/>
    <property type="match status" value="1"/>
</dbReference>
<dbReference type="InterPro" id="IPR050289">
    <property type="entry name" value="TorD/DmsD_chaperones"/>
</dbReference>
<accession>A0A6G9QN58</accession>
<sequence length="209" mass="23770">MPKTTQLITTEIVMNQATFENSAAICNVLSCMLFNTPTEAFYQHVNDEIITNWPTLISPTDDICIKMKKALCKHSFIELSNDYKQLFVGPGVKSAYPWGSVYTDKDQLVNGQSCIEFEQFCQHNNIDINTAFKQPRDHIGLIIAVLGKLMTEKKPKLSIILLTEHLLPWVDQFLTCVKVNAITEFYRGVGDLLKILIFDLQILLDIKVK</sequence>
<evidence type="ECO:0000313" key="2">
    <source>
        <dbReference type="EMBL" id="QIR15505.1"/>
    </source>
</evidence>
<keyword evidence="3" id="KW-1185">Reference proteome</keyword>
<keyword evidence="1" id="KW-0143">Chaperone</keyword>
<evidence type="ECO:0000256" key="1">
    <source>
        <dbReference type="ARBA" id="ARBA00023186"/>
    </source>
</evidence>
<dbReference type="Pfam" id="PF02613">
    <property type="entry name" value="Nitrate_red_del"/>
    <property type="match status" value="1"/>
</dbReference>
<dbReference type="PANTHER" id="PTHR34227:SF13">
    <property type="entry name" value="TAT PROOFREADING CHAPERONE DMSD-RELATED"/>
    <property type="match status" value="1"/>
</dbReference>
<dbReference type="PANTHER" id="PTHR34227">
    <property type="entry name" value="CHAPERONE PROTEIN YCDY"/>
    <property type="match status" value="1"/>
</dbReference>
<dbReference type="EMBL" id="CP050313">
    <property type="protein sequence ID" value="QIR15505.1"/>
    <property type="molecule type" value="Genomic_DNA"/>
</dbReference>
<dbReference type="AlphaFoldDB" id="A0A6G9QN58"/>
<protein>
    <recommendedName>
        <fullName evidence="4">Molecular chaperone TorD family protein</fullName>
    </recommendedName>
</protein>
<reference evidence="2 3" key="1">
    <citation type="submission" date="2020-03" db="EMBL/GenBank/DDBJ databases">
        <title>Complete genome sequence of Shewanella sp.</title>
        <authorList>
            <person name="Kim Y.-S."/>
            <person name="Kim S.-J."/>
            <person name="Jung H.-K."/>
            <person name="Kim K.-H."/>
        </authorList>
    </citation>
    <scope>NUCLEOTIDE SEQUENCE [LARGE SCALE GENOMIC DNA]</scope>
    <source>
        <strain evidence="2 3">PN3F2</strain>
    </source>
</reference>
<organism evidence="2 3">
    <name type="scientific">Shewanella aestuarii</name>
    <dbReference type="NCBI Taxonomy" id="1028752"/>
    <lineage>
        <taxon>Bacteria</taxon>
        <taxon>Pseudomonadati</taxon>
        <taxon>Pseudomonadota</taxon>
        <taxon>Gammaproteobacteria</taxon>
        <taxon>Alteromonadales</taxon>
        <taxon>Shewanellaceae</taxon>
        <taxon>Shewanella</taxon>
    </lineage>
</organism>
<dbReference type="RefSeq" id="WP_167679342.1">
    <property type="nucleotide sequence ID" value="NZ_CP050313.1"/>
</dbReference>
<name>A0A6G9QN58_9GAMM</name>
<dbReference type="InterPro" id="IPR020945">
    <property type="entry name" value="DMSO/NO3_reduct_chaperone"/>
</dbReference>
<dbReference type="Proteomes" id="UP000502608">
    <property type="component" value="Chromosome"/>
</dbReference>
<evidence type="ECO:0000313" key="3">
    <source>
        <dbReference type="Proteomes" id="UP000502608"/>
    </source>
</evidence>
<dbReference type="InterPro" id="IPR036411">
    <property type="entry name" value="TorD-like_sf"/>
</dbReference>